<dbReference type="EMBL" id="LNQE01000146">
    <property type="protein sequence ID" value="KUG29003.1"/>
    <property type="molecule type" value="Genomic_DNA"/>
</dbReference>
<evidence type="ECO:0000256" key="2">
    <source>
        <dbReference type="ARBA" id="ARBA00022840"/>
    </source>
</evidence>
<feature type="domain" description="Response regulatory" evidence="5">
    <location>
        <begin position="3"/>
        <end position="117"/>
    </location>
</feature>
<dbReference type="GO" id="GO:0000160">
    <property type="term" value="P:phosphorelay signal transduction system"/>
    <property type="evidence" value="ECO:0007669"/>
    <property type="project" value="InterPro"/>
</dbReference>
<feature type="domain" description="Sigma-54 factor interaction" evidence="4">
    <location>
        <begin position="136"/>
        <end position="365"/>
    </location>
</feature>
<dbReference type="InterPro" id="IPR025943">
    <property type="entry name" value="Sigma_54_int_dom_ATP-bd_2"/>
</dbReference>
<comment type="caution">
    <text evidence="6">The sequence shown here is derived from an EMBL/GenBank/DDBJ whole genome shotgun (WGS) entry which is preliminary data.</text>
</comment>
<name>A0A0W8G771_9ZZZZ</name>
<dbReference type="InterPro" id="IPR003593">
    <property type="entry name" value="AAA+_ATPase"/>
</dbReference>
<reference evidence="6" key="1">
    <citation type="journal article" date="2015" name="Proc. Natl. Acad. Sci. U.S.A.">
        <title>Networks of energetic and metabolic interactions define dynamics in microbial communities.</title>
        <authorList>
            <person name="Embree M."/>
            <person name="Liu J.K."/>
            <person name="Al-Bassam M.M."/>
            <person name="Zengler K."/>
        </authorList>
    </citation>
    <scope>NUCLEOTIDE SEQUENCE</scope>
</reference>
<dbReference type="InterPro" id="IPR001789">
    <property type="entry name" value="Sig_transdc_resp-reg_receiver"/>
</dbReference>
<dbReference type="CDD" id="cd00156">
    <property type="entry name" value="REC"/>
    <property type="match status" value="1"/>
</dbReference>
<sequence>MGNVLIIDDDLDIRDALTRVVTRLGHQARTAATLDEGRRLAGAGDVDVVFLDVRMPDGNGLDAIADLRKSASAPEVIVITGWGEADGAERAMRQGAWDYIEKPPSVRTMTGPLLRAMEYRQGGGTPPADTFRFDGITGKSIRRAACLELAAKAAVGEVNVLLTGQTGTGKELFARAIHANSPRADQPFVVVDCAALPPTIVESVLFGNEKGAYTGADARRDGLILQAHGGTLFLDEIGELPLSAQKAFLRVLQERRFRPVGGREEKNCDFRLVAATNQDLEAMSRQGLFRQDLLFRLQGISIDLPPLCENLDDVQLFARHFLEQARFRRGLPDKILSEEFLAALSAYPWPGNIREVCNTMEGVLALARDDQVLHPVHLPLHIRVHAVRSKVAGSEAARQLGNGVPSAGAFAVSGDAPGGAQAGAASAPEQSQAGTAPEPLPLLKDFRDQRESEYLRLLVNRHAGNMRALLSVSGLSRSRLYALLKKHGLSPERL</sequence>
<dbReference type="GO" id="GO:0005524">
    <property type="term" value="F:ATP binding"/>
    <property type="evidence" value="ECO:0007669"/>
    <property type="project" value="UniProtKB-KW"/>
</dbReference>
<dbReference type="SMART" id="SM00448">
    <property type="entry name" value="REC"/>
    <property type="match status" value="1"/>
</dbReference>
<dbReference type="InterPro" id="IPR025662">
    <property type="entry name" value="Sigma_54_int_dom_ATP-bd_1"/>
</dbReference>
<dbReference type="Pfam" id="PF00158">
    <property type="entry name" value="Sigma54_activat"/>
    <property type="match status" value="1"/>
</dbReference>
<accession>A0A0W8G771</accession>
<dbReference type="Gene3D" id="1.10.8.60">
    <property type="match status" value="1"/>
</dbReference>
<dbReference type="PROSITE" id="PS00675">
    <property type="entry name" value="SIGMA54_INTERACT_1"/>
    <property type="match status" value="1"/>
</dbReference>
<dbReference type="PROSITE" id="PS50110">
    <property type="entry name" value="RESPONSE_REGULATORY"/>
    <property type="match status" value="1"/>
</dbReference>
<dbReference type="SUPFAM" id="SSF52172">
    <property type="entry name" value="CheY-like"/>
    <property type="match status" value="1"/>
</dbReference>
<dbReference type="GO" id="GO:0006355">
    <property type="term" value="P:regulation of DNA-templated transcription"/>
    <property type="evidence" value="ECO:0007669"/>
    <property type="project" value="InterPro"/>
</dbReference>
<proteinExistence type="predicted"/>
<dbReference type="Gene3D" id="3.40.50.300">
    <property type="entry name" value="P-loop containing nucleotide triphosphate hydrolases"/>
    <property type="match status" value="1"/>
</dbReference>
<dbReference type="SUPFAM" id="SSF46689">
    <property type="entry name" value="Homeodomain-like"/>
    <property type="match status" value="1"/>
</dbReference>
<evidence type="ECO:0000256" key="1">
    <source>
        <dbReference type="ARBA" id="ARBA00022741"/>
    </source>
</evidence>
<protein>
    <submittedName>
        <fullName evidence="6">Uncharacterized protein</fullName>
    </submittedName>
</protein>
<evidence type="ECO:0000259" key="4">
    <source>
        <dbReference type="PROSITE" id="PS50045"/>
    </source>
</evidence>
<dbReference type="Gene3D" id="3.40.50.2300">
    <property type="match status" value="1"/>
</dbReference>
<organism evidence="6">
    <name type="scientific">hydrocarbon metagenome</name>
    <dbReference type="NCBI Taxonomy" id="938273"/>
    <lineage>
        <taxon>unclassified sequences</taxon>
        <taxon>metagenomes</taxon>
        <taxon>ecological metagenomes</taxon>
    </lineage>
</organism>
<dbReference type="Gene3D" id="1.10.10.60">
    <property type="entry name" value="Homeodomain-like"/>
    <property type="match status" value="1"/>
</dbReference>
<dbReference type="Pfam" id="PF00072">
    <property type="entry name" value="Response_reg"/>
    <property type="match status" value="1"/>
</dbReference>
<dbReference type="FunFam" id="3.40.50.300:FF:000006">
    <property type="entry name" value="DNA-binding transcriptional regulator NtrC"/>
    <property type="match status" value="1"/>
</dbReference>
<dbReference type="InterPro" id="IPR027417">
    <property type="entry name" value="P-loop_NTPase"/>
</dbReference>
<gene>
    <name evidence="6" type="ORF">ASZ90_001113</name>
</gene>
<dbReference type="PROSITE" id="PS00676">
    <property type="entry name" value="SIGMA54_INTERACT_2"/>
    <property type="match status" value="1"/>
</dbReference>
<dbReference type="InterPro" id="IPR009057">
    <property type="entry name" value="Homeodomain-like_sf"/>
</dbReference>
<dbReference type="AlphaFoldDB" id="A0A0W8G771"/>
<dbReference type="PROSITE" id="PS50045">
    <property type="entry name" value="SIGMA54_INTERACT_4"/>
    <property type="match status" value="1"/>
</dbReference>
<dbReference type="SUPFAM" id="SSF52540">
    <property type="entry name" value="P-loop containing nucleoside triphosphate hydrolases"/>
    <property type="match status" value="1"/>
</dbReference>
<keyword evidence="1" id="KW-0547">Nucleotide-binding</keyword>
<dbReference type="InterPro" id="IPR058031">
    <property type="entry name" value="AAA_lid_NorR"/>
</dbReference>
<evidence type="ECO:0000259" key="5">
    <source>
        <dbReference type="PROSITE" id="PS50110"/>
    </source>
</evidence>
<dbReference type="InterPro" id="IPR011006">
    <property type="entry name" value="CheY-like_superfamily"/>
</dbReference>
<evidence type="ECO:0000256" key="3">
    <source>
        <dbReference type="SAM" id="MobiDB-lite"/>
    </source>
</evidence>
<dbReference type="CDD" id="cd00009">
    <property type="entry name" value="AAA"/>
    <property type="match status" value="1"/>
</dbReference>
<dbReference type="Pfam" id="PF25601">
    <property type="entry name" value="AAA_lid_14"/>
    <property type="match status" value="1"/>
</dbReference>
<keyword evidence="2" id="KW-0067">ATP-binding</keyword>
<dbReference type="SMART" id="SM00382">
    <property type="entry name" value="AAA"/>
    <property type="match status" value="1"/>
</dbReference>
<dbReference type="PANTHER" id="PTHR32071:SF113">
    <property type="entry name" value="ALGINATE BIOSYNTHESIS TRANSCRIPTIONAL REGULATORY PROTEIN ALGB"/>
    <property type="match status" value="1"/>
</dbReference>
<dbReference type="InterPro" id="IPR002078">
    <property type="entry name" value="Sigma_54_int"/>
</dbReference>
<dbReference type="PANTHER" id="PTHR32071">
    <property type="entry name" value="TRANSCRIPTIONAL REGULATORY PROTEIN"/>
    <property type="match status" value="1"/>
</dbReference>
<feature type="compositionally biased region" description="Low complexity" evidence="3">
    <location>
        <begin position="422"/>
        <end position="434"/>
    </location>
</feature>
<feature type="region of interest" description="Disordered" evidence="3">
    <location>
        <begin position="418"/>
        <end position="441"/>
    </location>
</feature>
<evidence type="ECO:0000313" key="6">
    <source>
        <dbReference type="EMBL" id="KUG29003.1"/>
    </source>
</evidence>